<name>A0ABQ6JWA2_9MICO</name>
<dbReference type="RefSeq" id="WP_284300112.1">
    <property type="nucleotide sequence ID" value="NZ_BSVA01000001.1"/>
</dbReference>
<evidence type="ECO:0000313" key="4">
    <source>
        <dbReference type="Proteomes" id="UP001157069"/>
    </source>
</evidence>
<evidence type="ECO:0008006" key="5">
    <source>
        <dbReference type="Google" id="ProtNLM"/>
    </source>
</evidence>
<evidence type="ECO:0000256" key="1">
    <source>
        <dbReference type="SAM" id="MobiDB-lite"/>
    </source>
</evidence>
<feature type="transmembrane region" description="Helical" evidence="2">
    <location>
        <begin position="82"/>
        <end position="111"/>
    </location>
</feature>
<evidence type="ECO:0000313" key="3">
    <source>
        <dbReference type="EMBL" id="GMA91668.1"/>
    </source>
</evidence>
<proteinExistence type="predicted"/>
<feature type="transmembrane region" description="Helical" evidence="2">
    <location>
        <begin position="118"/>
        <end position="139"/>
    </location>
</feature>
<keyword evidence="4" id="KW-1185">Reference proteome</keyword>
<reference evidence="4" key="1">
    <citation type="journal article" date="2019" name="Int. J. Syst. Evol. Microbiol.">
        <title>The Global Catalogue of Microorganisms (GCM) 10K type strain sequencing project: providing services to taxonomists for standard genome sequencing and annotation.</title>
        <authorList>
            <consortium name="The Broad Institute Genomics Platform"/>
            <consortium name="The Broad Institute Genome Sequencing Center for Infectious Disease"/>
            <person name="Wu L."/>
            <person name="Ma J."/>
        </authorList>
    </citation>
    <scope>NUCLEOTIDE SEQUENCE [LARGE SCALE GENOMIC DNA]</scope>
    <source>
        <strain evidence="4">NBRC 108755</strain>
    </source>
</reference>
<feature type="region of interest" description="Disordered" evidence="1">
    <location>
        <begin position="1"/>
        <end position="22"/>
    </location>
</feature>
<dbReference type="EMBL" id="BSVA01000001">
    <property type="protein sequence ID" value="GMA91668.1"/>
    <property type="molecule type" value="Genomic_DNA"/>
</dbReference>
<organism evidence="3 4">
    <name type="scientific">Homoserinibacter gongjuensis</name>
    <dbReference type="NCBI Taxonomy" id="1162968"/>
    <lineage>
        <taxon>Bacteria</taxon>
        <taxon>Bacillati</taxon>
        <taxon>Actinomycetota</taxon>
        <taxon>Actinomycetes</taxon>
        <taxon>Micrococcales</taxon>
        <taxon>Microbacteriaceae</taxon>
        <taxon>Homoserinibacter</taxon>
    </lineage>
</organism>
<gene>
    <name evidence="3" type="ORF">GCM10025869_21970</name>
</gene>
<keyword evidence="2" id="KW-0812">Transmembrane</keyword>
<comment type="caution">
    <text evidence="3">The sequence shown here is derived from an EMBL/GenBank/DDBJ whole genome shotgun (WGS) entry which is preliminary data.</text>
</comment>
<keyword evidence="2" id="KW-0472">Membrane</keyword>
<sequence>MSMQAPATSGPEPYAIDPAGQMNAPPRSRGLGRVAMFLGLGVLAGSVLASVLMGFAAAPYAMSGPMGFSVNLQLDPNDSVESTLVVLAVAHVLLGTLLGVWALTQGIVAIVTRRGRGFGVVALVAATLAPGFSLVIYIATALANAPR</sequence>
<protein>
    <recommendedName>
        <fullName evidence="5">DUF4064 domain-containing protein</fullName>
    </recommendedName>
</protein>
<accession>A0ABQ6JWA2</accession>
<evidence type="ECO:0000256" key="2">
    <source>
        <dbReference type="SAM" id="Phobius"/>
    </source>
</evidence>
<feature type="transmembrane region" description="Helical" evidence="2">
    <location>
        <begin position="37"/>
        <end position="62"/>
    </location>
</feature>
<dbReference type="Proteomes" id="UP001157069">
    <property type="component" value="Unassembled WGS sequence"/>
</dbReference>
<keyword evidence="2" id="KW-1133">Transmembrane helix</keyword>